<protein>
    <submittedName>
        <fullName evidence="2">Uncharacterized protein</fullName>
    </submittedName>
</protein>
<dbReference type="AlphaFoldDB" id="A0AAF3FSI9"/>
<organism evidence="1 2">
    <name type="scientific">Mesorhabditis belari</name>
    <dbReference type="NCBI Taxonomy" id="2138241"/>
    <lineage>
        <taxon>Eukaryota</taxon>
        <taxon>Metazoa</taxon>
        <taxon>Ecdysozoa</taxon>
        <taxon>Nematoda</taxon>
        <taxon>Chromadorea</taxon>
        <taxon>Rhabditida</taxon>
        <taxon>Rhabditina</taxon>
        <taxon>Rhabditomorpha</taxon>
        <taxon>Rhabditoidea</taxon>
        <taxon>Rhabditidae</taxon>
        <taxon>Mesorhabditinae</taxon>
        <taxon>Mesorhabditis</taxon>
    </lineage>
</organism>
<evidence type="ECO:0000313" key="2">
    <source>
        <dbReference type="WBParaSite" id="MBELARI_LOCUS9736"/>
    </source>
</evidence>
<reference evidence="2" key="1">
    <citation type="submission" date="2024-02" db="UniProtKB">
        <authorList>
            <consortium name="WormBaseParasite"/>
        </authorList>
    </citation>
    <scope>IDENTIFICATION</scope>
</reference>
<name>A0AAF3FSI9_9BILA</name>
<proteinExistence type="predicted"/>
<keyword evidence="1" id="KW-1185">Reference proteome</keyword>
<accession>A0AAF3FSI9</accession>
<dbReference type="Proteomes" id="UP000887575">
    <property type="component" value="Unassembled WGS sequence"/>
</dbReference>
<sequence>MLSSITLIGACDNLLAVMRSLKKRFTFEVHSLLQYDWCLEQFSMNSWDFCGKNLNSGLLFDVLSPICLYEQLDFFYWLIFDSLKRLIQVEEIPIESPKFEATFRQFYSTEMVFFSTEEGPKPYAKLFQRAINKQKVEVYCVAGIEVEPQCFHVRLTVYILDRI</sequence>
<evidence type="ECO:0000313" key="1">
    <source>
        <dbReference type="Proteomes" id="UP000887575"/>
    </source>
</evidence>
<dbReference type="WBParaSite" id="MBELARI_LOCUS9736">
    <property type="protein sequence ID" value="MBELARI_LOCUS9736"/>
    <property type="gene ID" value="MBELARI_LOCUS9736"/>
</dbReference>